<evidence type="ECO:0000313" key="3">
    <source>
        <dbReference type="Proteomes" id="UP001238163"/>
    </source>
</evidence>
<dbReference type="EMBL" id="JAUSVL010000001">
    <property type="protein sequence ID" value="MDQ0291039.1"/>
    <property type="molecule type" value="Genomic_DNA"/>
</dbReference>
<gene>
    <name evidence="2" type="ORF">J3R75_003146</name>
</gene>
<sequence>MSLSLEDNMCSRCGWPVGPGAYVIEHGDDDDGSRACEFVCRKCALKDDKLKEIAMKDQKKLDADKKNALDNLIYLFAGLSLVGIVALIVKGLRALGDIAMVAVLAAVGIGGACAWLAAGAACLKWAILG</sequence>
<organism evidence="2 3">
    <name type="scientific">Oligosphaera ethanolica</name>
    <dbReference type="NCBI Taxonomy" id="760260"/>
    <lineage>
        <taxon>Bacteria</taxon>
        <taxon>Pseudomonadati</taxon>
        <taxon>Lentisphaerota</taxon>
        <taxon>Oligosphaeria</taxon>
        <taxon>Oligosphaerales</taxon>
        <taxon>Oligosphaeraceae</taxon>
        <taxon>Oligosphaera</taxon>
    </lineage>
</organism>
<protein>
    <submittedName>
        <fullName evidence="2">Uncharacterized protein</fullName>
    </submittedName>
</protein>
<name>A0AAE4AP80_9BACT</name>
<accession>A0AAE4AP80</accession>
<feature type="transmembrane region" description="Helical" evidence="1">
    <location>
        <begin position="72"/>
        <end position="89"/>
    </location>
</feature>
<keyword evidence="1" id="KW-0472">Membrane</keyword>
<keyword evidence="1" id="KW-0812">Transmembrane</keyword>
<keyword evidence="3" id="KW-1185">Reference proteome</keyword>
<feature type="transmembrane region" description="Helical" evidence="1">
    <location>
        <begin position="101"/>
        <end position="127"/>
    </location>
</feature>
<dbReference type="AlphaFoldDB" id="A0AAE4AP80"/>
<dbReference type="Proteomes" id="UP001238163">
    <property type="component" value="Unassembled WGS sequence"/>
</dbReference>
<evidence type="ECO:0000313" key="2">
    <source>
        <dbReference type="EMBL" id="MDQ0291039.1"/>
    </source>
</evidence>
<reference evidence="2" key="1">
    <citation type="submission" date="2023-07" db="EMBL/GenBank/DDBJ databases">
        <title>Genomic Encyclopedia of Type Strains, Phase IV (KMG-IV): sequencing the most valuable type-strain genomes for metagenomic binning, comparative biology and taxonomic classification.</title>
        <authorList>
            <person name="Goeker M."/>
        </authorList>
    </citation>
    <scope>NUCLEOTIDE SEQUENCE</scope>
    <source>
        <strain evidence="2">DSM 24202</strain>
    </source>
</reference>
<proteinExistence type="predicted"/>
<evidence type="ECO:0000256" key="1">
    <source>
        <dbReference type="SAM" id="Phobius"/>
    </source>
</evidence>
<keyword evidence="1" id="KW-1133">Transmembrane helix</keyword>
<comment type="caution">
    <text evidence="2">The sequence shown here is derived from an EMBL/GenBank/DDBJ whole genome shotgun (WGS) entry which is preliminary data.</text>
</comment>
<dbReference type="RefSeq" id="WP_307263251.1">
    <property type="nucleotide sequence ID" value="NZ_JAUSVL010000001.1"/>
</dbReference>